<dbReference type="PATRIC" id="fig|69.6.peg.5368"/>
<organism evidence="1 2">
    <name type="scientific">Lysobacter enzymogenes</name>
    <dbReference type="NCBI Taxonomy" id="69"/>
    <lineage>
        <taxon>Bacteria</taxon>
        <taxon>Pseudomonadati</taxon>
        <taxon>Pseudomonadota</taxon>
        <taxon>Gammaproteobacteria</taxon>
        <taxon>Lysobacterales</taxon>
        <taxon>Lysobacteraceae</taxon>
        <taxon>Lysobacter</taxon>
    </lineage>
</organism>
<dbReference type="OrthoDB" id="6026818at2"/>
<dbReference type="Proteomes" id="UP000061569">
    <property type="component" value="Chromosome"/>
</dbReference>
<dbReference type="STRING" id="69.GLE_5453"/>
<evidence type="ECO:0000313" key="2">
    <source>
        <dbReference type="Proteomes" id="UP000061569"/>
    </source>
</evidence>
<dbReference type="AlphaFoldDB" id="A0A0S2DQJ8"/>
<dbReference type="RefSeq" id="WP_057949819.1">
    <property type="nucleotide sequence ID" value="NZ_CP067396.1"/>
</dbReference>
<dbReference type="PROSITE" id="PS51257">
    <property type="entry name" value="PROKAR_LIPOPROTEIN"/>
    <property type="match status" value="1"/>
</dbReference>
<name>A0A0S2DQJ8_LYSEN</name>
<dbReference type="EMBL" id="CP013140">
    <property type="protein sequence ID" value="ALN60794.1"/>
    <property type="molecule type" value="Genomic_DNA"/>
</dbReference>
<accession>A0A0S2DQJ8</accession>
<dbReference type="KEGG" id="lez:GLE_5453"/>
<protein>
    <submittedName>
        <fullName evidence="1">Lipoprotein</fullName>
    </submittedName>
</protein>
<sequence length="72" mass="7794">MIRKTKLMALCAFAFGLSFAASSAIAACNVSCFNTCKTNAINRCIANGGTQEDCNMDTTYYQCYRNCGCIIP</sequence>
<keyword evidence="1" id="KW-0449">Lipoprotein</keyword>
<reference evidence="1 2" key="1">
    <citation type="submission" date="2015-11" db="EMBL/GenBank/DDBJ databases">
        <title>Genome sequences of Lysobacter enzymogenes strain C3 and Lysobacter antibioticus ATCC 29479.</title>
        <authorList>
            <person name="Kobayashi D.Y."/>
        </authorList>
    </citation>
    <scope>NUCLEOTIDE SEQUENCE [LARGE SCALE GENOMIC DNA]</scope>
    <source>
        <strain evidence="1 2">C3</strain>
    </source>
</reference>
<proteinExistence type="predicted"/>
<gene>
    <name evidence="1" type="ORF">GLE_5453</name>
</gene>
<evidence type="ECO:0000313" key="1">
    <source>
        <dbReference type="EMBL" id="ALN60794.1"/>
    </source>
</evidence>